<evidence type="ECO:0000259" key="4">
    <source>
        <dbReference type="PROSITE" id="PS51309"/>
    </source>
</evidence>
<organism evidence="5 6">
    <name type="scientific">Streblomastix strix</name>
    <dbReference type="NCBI Taxonomy" id="222440"/>
    <lineage>
        <taxon>Eukaryota</taxon>
        <taxon>Metamonada</taxon>
        <taxon>Preaxostyla</taxon>
        <taxon>Oxymonadida</taxon>
        <taxon>Streblomastigidae</taxon>
        <taxon>Streblomastix</taxon>
    </lineage>
</organism>
<sequence length="352" mass="39734">SKKEPGDIKYKGKTVCYKNNGCVTHMNNKEIAGNAKIEDGQTIALEVNMSTNPRTLTFFINGQQQPISISNIPSSIKFWINLRAQKQSFTLTRFERIQTSSTTSLLNSKVLQWGQVWNTDIVQEWNLLVKWTGDLSEDDLKLLFNPLGAESVVMLKTEVGIDERQAKINFKTQLDAQNALDQTNNKIIKGSVLEIEMQQQQINDQINSLGELLYEQIKKIDISNAGKITGMLLEFDIQDLVKMLEDPHQLFHKVQQAQKDIGKAVANEQAPLGPIIPETLFPDQETAQQRGNVIIHAPDNYDHSSIAYIPIIKRGIVRFEGIFQNHKDFPYQIGIADASVIFDSKKEPGDIK</sequence>
<dbReference type="InterPro" id="IPR035979">
    <property type="entry name" value="RBD_domain_sf"/>
</dbReference>
<protein>
    <recommendedName>
        <fullName evidence="7">RRM domain-containing protein</fullName>
    </recommendedName>
</protein>
<feature type="non-terminal residue" evidence="5">
    <location>
        <position position="1"/>
    </location>
</feature>
<dbReference type="Pfam" id="PF00658">
    <property type="entry name" value="MLLE"/>
    <property type="match status" value="1"/>
</dbReference>
<accession>A0A5J4U8V0</accession>
<dbReference type="Proteomes" id="UP000324800">
    <property type="component" value="Unassembled WGS sequence"/>
</dbReference>
<evidence type="ECO:0008006" key="7">
    <source>
        <dbReference type="Google" id="ProtNLM"/>
    </source>
</evidence>
<evidence type="ECO:0000259" key="3">
    <source>
        <dbReference type="PROSITE" id="PS50102"/>
    </source>
</evidence>
<dbReference type="Gene3D" id="3.30.70.330">
    <property type="match status" value="1"/>
</dbReference>
<dbReference type="EMBL" id="SNRW01018947">
    <property type="protein sequence ID" value="KAA6366849.1"/>
    <property type="molecule type" value="Genomic_DNA"/>
</dbReference>
<dbReference type="Pfam" id="PF00076">
    <property type="entry name" value="RRM_1"/>
    <property type="match status" value="1"/>
</dbReference>
<dbReference type="Gene3D" id="1.10.1900.10">
    <property type="entry name" value="c-terminal domain of poly(a) binding protein"/>
    <property type="match status" value="1"/>
</dbReference>
<dbReference type="OrthoDB" id="19742at2759"/>
<dbReference type="PROSITE" id="PS50102">
    <property type="entry name" value="RRM"/>
    <property type="match status" value="1"/>
</dbReference>
<dbReference type="GO" id="GO:0003723">
    <property type="term" value="F:RNA binding"/>
    <property type="evidence" value="ECO:0007669"/>
    <property type="project" value="UniProtKB-UniRule"/>
</dbReference>
<evidence type="ECO:0000313" key="6">
    <source>
        <dbReference type="Proteomes" id="UP000324800"/>
    </source>
</evidence>
<comment type="similarity">
    <text evidence="1">Belongs to the polyadenylate-binding protein type-1 family.</text>
</comment>
<dbReference type="SUPFAM" id="SSF54928">
    <property type="entry name" value="RNA-binding domain, RBD"/>
    <property type="match status" value="1"/>
</dbReference>
<reference evidence="5 6" key="1">
    <citation type="submission" date="2019-03" db="EMBL/GenBank/DDBJ databases">
        <title>Single cell metagenomics reveals metabolic interactions within the superorganism composed of flagellate Streblomastix strix and complex community of Bacteroidetes bacteria on its surface.</title>
        <authorList>
            <person name="Treitli S.C."/>
            <person name="Kolisko M."/>
            <person name="Husnik F."/>
            <person name="Keeling P."/>
            <person name="Hampl V."/>
        </authorList>
    </citation>
    <scope>NUCLEOTIDE SEQUENCE [LARGE SCALE GENOMIC DNA]</scope>
    <source>
        <strain evidence="5">ST1C</strain>
    </source>
</reference>
<dbReference type="SMART" id="SM00517">
    <property type="entry name" value="PolyA"/>
    <property type="match status" value="1"/>
</dbReference>
<keyword evidence="2" id="KW-0694">RNA-binding</keyword>
<dbReference type="SUPFAM" id="SSF63570">
    <property type="entry name" value="PABC (PABP) domain"/>
    <property type="match status" value="1"/>
</dbReference>
<dbReference type="InterPro" id="IPR002004">
    <property type="entry name" value="PABP_HYD_C"/>
</dbReference>
<comment type="caution">
    <text evidence="5">The sequence shown here is derived from an EMBL/GenBank/DDBJ whole genome shotgun (WGS) entry which is preliminary data.</text>
</comment>
<dbReference type="InterPro" id="IPR012677">
    <property type="entry name" value="Nucleotide-bd_a/b_plait_sf"/>
</dbReference>
<dbReference type="SMART" id="SM00360">
    <property type="entry name" value="RRM"/>
    <property type="match status" value="1"/>
</dbReference>
<dbReference type="CDD" id="cd00590">
    <property type="entry name" value="RRM_SF"/>
    <property type="match status" value="1"/>
</dbReference>
<name>A0A5J4U8V0_9EUKA</name>
<dbReference type="InterPro" id="IPR000504">
    <property type="entry name" value="RRM_dom"/>
</dbReference>
<feature type="non-terminal residue" evidence="5">
    <location>
        <position position="352"/>
    </location>
</feature>
<dbReference type="PROSITE" id="PS51309">
    <property type="entry name" value="PABC"/>
    <property type="match status" value="1"/>
</dbReference>
<dbReference type="InterPro" id="IPR036053">
    <property type="entry name" value="PABP-dom"/>
</dbReference>
<evidence type="ECO:0000256" key="1">
    <source>
        <dbReference type="ARBA" id="ARBA00008557"/>
    </source>
</evidence>
<proteinExistence type="inferred from homology"/>
<feature type="domain" description="RRM" evidence="3">
    <location>
        <begin position="125"/>
        <end position="200"/>
    </location>
</feature>
<gene>
    <name evidence="5" type="ORF">EZS28_037624</name>
</gene>
<feature type="domain" description="PABC" evidence="4">
    <location>
        <begin position="189"/>
        <end position="266"/>
    </location>
</feature>
<evidence type="ECO:0000256" key="2">
    <source>
        <dbReference type="PROSITE-ProRule" id="PRU00176"/>
    </source>
</evidence>
<evidence type="ECO:0000313" key="5">
    <source>
        <dbReference type="EMBL" id="KAA6366849.1"/>
    </source>
</evidence>
<dbReference type="AlphaFoldDB" id="A0A5J4U8V0"/>